<evidence type="ECO:0000313" key="6">
    <source>
        <dbReference type="EnsemblMetazoa" id="XP_014248873.1"/>
    </source>
</evidence>
<dbReference type="PROSITE" id="PS51679">
    <property type="entry name" value="SAM_MT_C5"/>
    <property type="match status" value="1"/>
</dbReference>
<protein>
    <submittedName>
        <fullName evidence="6">Uncharacterized protein</fullName>
    </submittedName>
</protein>
<dbReference type="CTD" id="17750"/>
<dbReference type="SUPFAM" id="SSF53335">
    <property type="entry name" value="S-adenosyl-L-methionine-dependent methyltransferases"/>
    <property type="match status" value="1"/>
</dbReference>
<comment type="similarity">
    <text evidence="4 5">Belongs to the class I-like SAM-binding methyltransferase superfamily. C5-methyltransferase family.</text>
</comment>
<dbReference type="KEGG" id="clec:106666303"/>
<dbReference type="GO" id="GO:0008168">
    <property type="term" value="F:methyltransferase activity"/>
    <property type="evidence" value="ECO:0007669"/>
    <property type="project" value="UniProtKB-KW"/>
</dbReference>
<dbReference type="GO" id="GO:0032259">
    <property type="term" value="P:methylation"/>
    <property type="evidence" value="ECO:0007669"/>
    <property type="project" value="UniProtKB-KW"/>
</dbReference>
<keyword evidence="1 4" id="KW-0489">Methyltransferase</keyword>
<keyword evidence="2 4" id="KW-0808">Transferase</keyword>
<evidence type="ECO:0000313" key="7">
    <source>
        <dbReference type="Proteomes" id="UP000494040"/>
    </source>
</evidence>
<organism evidence="6 7">
    <name type="scientific">Cimex lectularius</name>
    <name type="common">Bed bug</name>
    <name type="synonym">Acanthia lectularia</name>
    <dbReference type="NCBI Taxonomy" id="79782"/>
    <lineage>
        <taxon>Eukaryota</taxon>
        <taxon>Metazoa</taxon>
        <taxon>Ecdysozoa</taxon>
        <taxon>Arthropoda</taxon>
        <taxon>Hexapoda</taxon>
        <taxon>Insecta</taxon>
        <taxon>Pterygota</taxon>
        <taxon>Neoptera</taxon>
        <taxon>Paraneoptera</taxon>
        <taxon>Hemiptera</taxon>
        <taxon>Heteroptera</taxon>
        <taxon>Panheteroptera</taxon>
        <taxon>Cimicomorpha</taxon>
        <taxon>Cimicidae</taxon>
        <taxon>Cimex</taxon>
    </lineage>
</organism>
<keyword evidence="7" id="KW-1185">Reference proteome</keyword>
<dbReference type="InterPro" id="IPR050750">
    <property type="entry name" value="C5-MTase"/>
</dbReference>
<dbReference type="AlphaFoldDB" id="A0A8I6RNZ5"/>
<evidence type="ECO:0000256" key="1">
    <source>
        <dbReference type="ARBA" id="ARBA00022603"/>
    </source>
</evidence>
<dbReference type="PANTHER" id="PTHR46098">
    <property type="entry name" value="TRNA (CYTOSINE(38)-C(5))-METHYLTRANSFERASE"/>
    <property type="match status" value="1"/>
</dbReference>
<dbReference type="InterPro" id="IPR029063">
    <property type="entry name" value="SAM-dependent_MTases_sf"/>
</dbReference>
<dbReference type="NCBIfam" id="TIGR00675">
    <property type="entry name" value="dcm"/>
    <property type="match status" value="1"/>
</dbReference>
<evidence type="ECO:0000256" key="3">
    <source>
        <dbReference type="ARBA" id="ARBA00022691"/>
    </source>
</evidence>
<reference evidence="6" key="1">
    <citation type="submission" date="2022-01" db="UniProtKB">
        <authorList>
            <consortium name="EnsemblMetazoa"/>
        </authorList>
    </citation>
    <scope>IDENTIFICATION</scope>
</reference>
<evidence type="ECO:0000256" key="5">
    <source>
        <dbReference type="RuleBase" id="RU000416"/>
    </source>
</evidence>
<dbReference type="PRINTS" id="PR00105">
    <property type="entry name" value="C5METTRFRASE"/>
</dbReference>
<dbReference type="EnsemblMetazoa" id="XM_014393387.2">
    <property type="protein sequence ID" value="XP_014248873.1"/>
    <property type="gene ID" value="LOC106666303"/>
</dbReference>
<dbReference type="Pfam" id="PF00145">
    <property type="entry name" value="DNA_methylase"/>
    <property type="match status" value="1"/>
</dbReference>
<feature type="active site" evidence="4">
    <location>
        <position position="76"/>
    </location>
</feature>
<dbReference type="Gene3D" id="3.90.120.10">
    <property type="entry name" value="DNA Methylase, subunit A, domain 2"/>
    <property type="match status" value="1"/>
</dbReference>
<dbReference type="Gene3D" id="3.40.50.150">
    <property type="entry name" value="Vaccinia Virus protein VP39"/>
    <property type="match status" value="1"/>
</dbReference>
<keyword evidence="3 4" id="KW-0949">S-adenosyl-L-methionine</keyword>
<evidence type="ECO:0000256" key="2">
    <source>
        <dbReference type="ARBA" id="ARBA00022679"/>
    </source>
</evidence>
<dbReference type="Proteomes" id="UP000494040">
    <property type="component" value="Unassembled WGS sequence"/>
</dbReference>
<evidence type="ECO:0000256" key="4">
    <source>
        <dbReference type="PROSITE-ProRule" id="PRU01016"/>
    </source>
</evidence>
<dbReference type="PANTHER" id="PTHR46098:SF1">
    <property type="entry name" value="TRNA (CYTOSINE(38)-C(5))-METHYLTRANSFERASE"/>
    <property type="match status" value="1"/>
</dbReference>
<proteinExistence type="inferred from homology"/>
<dbReference type="OMA" id="HYAFKYA"/>
<dbReference type="GO" id="GO:0005634">
    <property type="term" value="C:nucleus"/>
    <property type="evidence" value="ECO:0007669"/>
    <property type="project" value="TreeGrafter"/>
</dbReference>
<dbReference type="GeneID" id="106666303"/>
<dbReference type="RefSeq" id="XP_014248873.1">
    <property type="nucleotide sequence ID" value="XM_014393387.2"/>
</dbReference>
<dbReference type="InterPro" id="IPR001525">
    <property type="entry name" value="C5_MeTfrase"/>
</dbReference>
<dbReference type="OrthoDB" id="414133at2759"/>
<name>A0A8I6RNZ5_CIMLE</name>
<accession>A0A8I6RNZ5</accession>
<sequence length="332" mass="38088">MRFLELFSGIGGMHVALKESGIDFEVVLAVDINEVANKVYKYNFPETKLLQKNIQSLTKTFIDELDINGILMSPPCQPFTRLGNKKDIEDKRCSALSHLTDLIPELDTKLKYILLENVKGFEVSEARNALVKRLEGSFEIREFLLTPLNFGIPNSRLRYYLLAKRKPLEFKFDNKLHTFIPGSKEELVKDISKYIELSDNNENNDYTLSLETLAKRVWVIDIVNKTSKNSCCFTKSYGRFLEGTGSLYSPLQANRIAEIRSSLRDCEKESFNKALSSLKLRYFTPTEVKRLMCFNKEYSFPDSVTLKQTYNLLGNSVNVKVVSELLKVLIND</sequence>